<gene>
    <name evidence="1" type="ORF">NIES37_01570</name>
</gene>
<dbReference type="AlphaFoldDB" id="A0A1Z4MRY4"/>
<evidence type="ECO:0000313" key="2">
    <source>
        <dbReference type="Proteomes" id="UP000218785"/>
    </source>
</evidence>
<evidence type="ECO:0008006" key="3">
    <source>
        <dbReference type="Google" id="ProtNLM"/>
    </source>
</evidence>
<accession>A0A1Z4MRY4</accession>
<dbReference type="Proteomes" id="UP000218785">
    <property type="component" value="Chromosome"/>
</dbReference>
<reference evidence="1 2" key="1">
    <citation type="submission" date="2017-06" db="EMBL/GenBank/DDBJ databases">
        <title>Genome sequencing of cyanobaciteial culture collection at National Institute for Environmental Studies (NIES).</title>
        <authorList>
            <person name="Hirose Y."/>
            <person name="Shimura Y."/>
            <person name="Fujisawa T."/>
            <person name="Nakamura Y."/>
            <person name="Kawachi M."/>
        </authorList>
    </citation>
    <scope>NUCLEOTIDE SEQUENCE [LARGE SCALE GENOMIC DNA]</scope>
    <source>
        <strain evidence="1 2">NIES-37</strain>
    </source>
</reference>
<dbReference type="KEGG" id="ttq:NIES37_01570"/>
<proteinExistence type="predicted"/>
<name>A0A1Z4MRY4_9CYAN</name>
<organism evidence="1 2">
    <name type="scientific">Tolypothrix tenuis PCC 7101</name>
    <dbReference type="NCBI Taxonomy" id="231146"/>
    <lineage>
        <taxon>Bacteria</taxon>
        <taxon>Bacillati</taxon>
        <taxon>Cyanobacteriota</taxon>
        <taxon>Cyanophyceae</taxon>
        <taxon>Nostocales</taxon>
        <taxon>Tolypothrichaceae</taxon>
        <taxon>Tolypothrix</taxon>
    </lineage>
</organism>
<evidence type="ECO:0000313" key="1">
    <source>
        <dbReference type="EMBL" id="BAY96228.1"/>
    </source>
</evidence>
<dbReference type="RefSeq" id="WP_096573469.1">
    <property type="nucleotide sequence ID" value="NZ_CAWNJS010000001.1"/>
</dbReference>
<dbReference type="EMBL" id="AP018248">
    <property type="protein sequence ID" value="BAY96228.1"/>
    <property type="molecule type" value="Genomic_DNA"/>
</dbReference>
<keyword evidence="2" id="KW-1185">Reference proteome</keyword>
<protein>
    <recommendedName>
        <fullName evidence="3">YkuD domain-containing protein</fullName>
    </recommendedName>
</protein>
<sequence length="153" mass="16868">MLLFFTMPLDETSQLNRGRLFLVDDNKGIVGRWVATSSTADKQGVKDWNIRGGVIPATHELNPPLPFYSVAVKPVDLRNVKGVEGNAYPISPFEVKTIDGGTRSDLLIHKDANVPGSMGCIVLPESEFTDFEKAFQKYCAGEESVKLLVGYTY</sequence>